<sequence>MRYILDTEHVTLLENGDLACIKHLDSVGYELVALTAITVEERVQGWLSAIRRASAPAQSERLIWAYVGLRQTVQYLNGFTILDWTNSASRQFAELRGQVRIGTQDLRIAAIARSTNAILVTRNLKDFSQVPDLQTED</sequence>
<evidence type="ECO:0000313" key="3">
    <source>
        <dbReference type="Proteomes" id="UP000238634"/>
    </source>
</evidence>
<reference evidence="2 3" key="2">
    <citation type="submission" date="2018-03" db="EMBL/GenBank/DDBJ databases">
        <title>The ancient ancestry and fast evolution of plastids.</title>
        <authorList>
            <person name="Moore K.R."/>
            <person name="Magnabosco C."/>
            <person name="Momper L."/>
            <person name="Gold D.A."/>
            <person name="Bosak T."/>
            <person name="Fournier G.P."/>
        </authorList>
    </citation>
    <scope>NUCLEOTIDE SEQUENCE [LARGE SCALE GENOMIC DNA]</scope>
    <source>
        <strain evidence="2 3">ULC007</strain>
    </source>
</reference>
<dbReference type="AlphaFoldDB" id="A0A2T1DD57"/>
<comment type="caution">
    <text evidence="2">The sequence shown here is derived from an EMBL/GenBank/DDBJ whole genome shotgun (WGS) entry which is preliminary data.</text>
</comment>
<evidence type="ECO:0000259" key="1">
    <source>
        <dbReference type="Pfam" id="PF01850"/>
    </source>
</evidence>
<dbReference type="InterPro" id="IPR029060">
    <property type="entry name" value="PIN-like_dom_sf"/>
</dbReference>
<evidence type="ECO:0000313" key="2">
    <source>
        <dbReference type="EMBL" id="PSB18418.1"/>
    </source>
</evidence>
<reference evidence="2 3" key="1">
    <citation type="submission" date="2018-02" db="EMBL/GenBank/DDBJ databases">
        <authorList>
            <person name="Cohen D.B."/>
            <person name="Kent A.D."/>
        </authorList>
    </citation>
    <scope>NUCLEOTIDE SEQUENCE [LARGE SCALE GENOMIC DNA]</scope>
    <source>
        <strain evidence="2 3">ULC007</strain>
    </source>
</reference>
<feature type="domain" description="PIN" evidence="1">
    <location>
        <begin position="62"/>
        <end position="131"/>
    </location>
</feature>
<dbReference type="OrthoDB" id="574223at2"/>
<organism evidence="2 3">
    <name type="scientific">Phormidesmis priestleyi ULC007</name>
    <dbReference type="NCBI Taxonomy" id="1920490"/>
    <lineage>
        <taxon>Bacteria</taxon>
        <taxon>Bacillati</taxon>
        <taxon>Cyanobacteriota</taxon>
        <taxon>Cyanophyceae</taxon>
        <taxon>Leptolyngbyales</taxon>
        <taxon>Leptolyngbyaceae</taxon>
        <taxon>Phormidesmis</taxon>
    </lineage>
</organism>
<accession>A0A2T1DD57</accession>
<proteinExistence type="predicted"/>
<dbReference type="Pfam" id="PF01850">
    <property type="entry name" value="PIN"/>
    <property type="match status" value="1"/>
</dbReference>
<keyword evidence="3" id="KW-1185">Reference proteome</keyword>
<dbReference type="RefSeq" id="WP_073072736.1">
    <property type="nucleotide sequence ID" value="NZ_MPPI01000018.1"/>
</dbReference>
<name>A0A2T1DD57_9CYAN</name>
<gene>
    <name evidence="2" type="ORF">C7B65_15095</name>
</gene>
<dbReference type="SUPFAM" id="SSF88723">
    <property type="entry name" value="PIN domain-like"/>
    <property type="match status" value="1"/>
</dbReference>
<dbReference type="EMBL" id="PVWG01000017">
    <property type="protein sequence ID" value="PSB18418.1"/>
    <property type="molecule type" value="Genomic_DNA"/>
</dbReference>
<dbReference type="CDD" id="cd09881">
    <property type="entry name" value="PIN_VapC4-5_FitB-like"/>
    <property type="match status" value="1"/>
</dbReference>
<protein>
    <submittedName>
        <fullName evidence="2">Type II toxin-antitoxin system VapC family toxin</fullName>
    </submittedName>
</protein>
<dbReference type="InterPro" id="IPR002716">
    <property type="entry name" value="PIN_dom"/>
</dbReference>
<dbReference type="Proteomes" id="UP000238634">
    <property type="component" value="Unassembled WGS sequence"/>
</dbReference>
<dbReference type="Gene3D" id="3.40.50.1010">
    <property type="entry name" value="5'-nuclease"/>
    <property type="match status" value="1"/>
</dbReference>
<dbReference type="STRING" id="1920490.GCA_001895925_05106"/>